<dbReference type="GO" id="GO:0005737">
    <property type="term" value="C:cytoplasm"/>
    <property type="evidence" value="ECO:0007669"/>
    <property type="project" value="TreeGrafter"/>
</dbReference>
<evidence type="ECO:0000259" key="6">
    <source>
        <dbReference type="PROSITE" id="PS51154"/>
    </source>
</evidence>
<evidence type="ECO:0000256" key="4">
    <source>
        <dbReference type="ARBA" id="ARBA00023027"/>
    </source>
</evidence>
<evidence type="ECO:0000256" key="1">
    <source>
        <dbReference type="ARBA" id="ARBA00004123"/>
    </source>
</evidence>
<accession>A0A6P6Q5V5</accession>
<comment type="subcellular location">
    <subcellularLocation>
        <location evidence="1">Nucleus</location>
    </subcellularLocation>
</comment>
<dbReference type="Proteomes" id="UP000515129">
    <property type="component" value="Chromosome 10"/>
</dbReference>
<gene>
    <name evidence="8" type="primary">LOC113109470</name>
</gene>
<dbReference type="PANTHER" id="PTHR14453:SF106">
    <property type="entry name" value="POLY [ADP-RIBOSE] POLYMERASE"/>
    <property type="match status" value="1"/>
</dbReference>
<dbReference type="GO" id="GO:0003714">
    <property type="term" value="F:transcription corepressor activity"/>
    <property type="evidence" value="ECO:0007669"/>
    <property type="project" value="TreeGrafter"/>
</dbReference>
<dbReference type="GO" id="GO:1990404">
    <property type="term" value="F:NAD+-protein mono-ADP-ribosyltransferase activity"/>
    <property type="evidence" value="ECO:0007669"/>
    <property type="project" value="TreeGrafter"/>
</dbReference>
<reference evidence="8" key="1">
    <citation type="submission" date="2025-08" db="UniProtKB">
        <authorList>
            <consortium name="RefSeq"/>
        </authorList>
    </citation>
    <scope>IDENTIFICATION</scope>
    <source>
        <strain evidence="8">Wakin</strain>
        <tissue evidence="8">Muscle</tissue>
    </source>
</reference>
<keyword evidence="7" id="KW-1185">Reference proteome</keyword>
<dbReference type="InterPro" id="IPR043472">
    <property type="entry name" value="Macro_dom-like"/>
</dbReference>
<organism evidence="7 8">
    <name type="scientific">Carassius auratus</name>
    <name type="common">Goldfish</name>
    <dbReference type="NCBI Taxonomy" id="7957"/>
    <lineage>
        <taxon>Eukaryota</taxon>
        <taxon>Metazoa</taxon>
        <taxon>Chordata</taxon>
        <taxon>Craniata</taxon>
        <taxon>Vertebrata</taxon>
        <taxon>Euteleostomi</taxon>
        <taxon>Actinopterygii</taxon>
        <taxon>Neopterygii</taxon>
        <taxon>Teleostei</taxon>
        <taxon>Ostariophysi</taxon>
        <taxon>Cypriniformes</taxon>
        <taxon>Cyprinidae</taxon>
        <taxon>Cyprininae</taxon>
        <taxon>Carassius</taxon>
    </lineage>
</organism>
<dbReference type="GO" id="GO:0003950">
    <property type="term" value="F:NAD+ poly-ADP-ribosyltransferase activity"/>
    <property type="evidence" value="ECO:0007669"/>
    <property type="project" value="TreeGrafter"/>
</dbReference>
<evidence type="ECO:0000256" key="3">
    <source>
        <dbReference type="ARBA" id="ARBA00022679"/>
    </source>
</evidence>
<dbReference type="InterPro" id="IPR002589">
    <property type="entry name" value="Macro_dom"/>
</dbReference>
<dbReference type="RefSeq" id="XP_026128816.1">
    <property type="nucleotide sequence ID" value="XM_026273031.1"/>
</dbReference>
<evidence type="ECO:0000313" key="8">
    <source>
        <dbReference type="RefSeq" id="XP_026128816.1"/>
    </source>
</evidence>
<dbReference type="Pfam" id="PF01661">
    <property type="entry name" value="Macro"/>
    <property type="match status" value="1"/>
</dbReference>
<dbReference type="AlphaFoldDB" id="A0A6P6Q5V5"/>
<keyword evidence="3" id="KW-0808">Transferase</keyword>
<protein>
    <submittedName>
        <fullName evidence="8">Poly [ADP-ribose] polymerase 15-like</fullName>
    </submittedName>
</protein>
<name>A0A6P6Q5V5_CARAU</name>
<dbReference type="GO" id="GO:0070212">
    <property type="term" value="P:protein poly-ADP-ribosylation"/>
    <property type="evidence" value="ECO:0007669"/>
    <property type="project" value="TreeGrafter"/>
</dbReference>
<dbReference type="InterPro" id="IPR052056">
    <property type="entry name" value="Mono-ARTD/PARP"/>
</dbReference>
<dbReference type="SMART" id="SM00506">
    <property type="entry name" value="A1pp"/>
    <property type="match status" value="1"/>
</dbReference>
<dbReference type="Gene3D" id="3.40.220.10">
    <property type="entry name" value="Leucine Aminopeptidase, subunit E, domain 1"/>
    <property type="match status" value="1"/>
</dbReference>
<dbReference type="PANTHER" id="PTHR14453">
    <property type="entry name" value="PARP/ZINC FINGER CCCH TYPE DOMAIN CONTAINING PROTEIN"/>
    <property type="match status" value="1"/>
</dbReference>
<evidence type="ECO:0000313" key="7">
    <source>
        <dbReference type="Proteomes" id="UP000515129"/>
    </source>
</evidence>
<dbReference type="Pfam" id="PF23254">
    <property type="entry name" value="KH_PARP14_8"/>
    <property type="match status" value="1"/>
</dbReference>
<dbReference type="GeneID" id="113109470"/>
<dbReference type="KEGG" id="caua:113109470"/>
<keyword evidence="2" id="KW-0328">Glycosyltransferase</keyword>
<sequence>MQIHHLTLNVSSGDITKENTDAIVNSSNKEFTLKSGVSKAILDGAGLQVEQELLEKAGKANDQQREIVTSSGNLPCEEIIHIVGSRSPADIQLKVLSVLMLCENRKLTSVAFPALGTGQGGLNPADVADAMISAVVEFASKKTDHVKNVEFLIFQSSMLADFHQSMLKITKSKKRLSSRIKAIARFSKKELKMLKKMKKELKVNVIIEKKEQDSFITVKGLTSFVYTAESRIPDIIRKVEKIENRKRVAILNSSTVEWQ</sequence>
<evidence type="ECO:0000256" key="5">
    <source>
        <dbReference type="ARBA" id="ARBA00023242"/>
    </source>
</evidence>
<dbReference type="InterPro" id="IPR057049">
    <property type="entry name" value="PARP14_KH_8"/>
</dbReference>
<dbReference type="PROSITE" id="PS51154">
    <property type="entry name" value="MACRO"/>
    <property type="match status" value="1"/>
</dbReference>
<dbReference type="GO" id="GO:0010629">
    <property type="term" value="P:negative regulation of gene expression"/>
    <property type="evidence" value="ECO:0007669"/>
    <property type="project" value="TreeGrafter"/>
</dbReference>
<dbReference type="SUPFAM" id="SSF52949">
    <property type="entry name" value="Macro domain-like"/>
    <property type="match status" value="1"/>
</dbReference>
<dbReference type="GO" id="GO:0005634">
    <property type="term" value="C:nucleus"/>
    <property type="evidence" value="ECO:0007669"/>
    <property type="project" value="UniProtKB-SubCell"/>
</dbReference>
<keyword evidence="5" id="KW-0539">Nucleus</keyword>
<evidence type="ECO:0000256" key="2">
    <source>
        <dbReference type="ARBA" id="ARBA00022676"/>
    </source>
</evidence>
<proteinExistence type="predicted"/>
<dbReference type="OrthoDB" id="6133115at2759"/>
<feature type="domain" description="Macro" evidence="6">
    <location>
        <begin position="1"/>
        <end position="170"/>
    </location>
</feature>
<keyword evidence="4" id="KW-0520">NAD</keyword>